<comment type="caution">
    <text evidence="4">The sequence shown here is derived from an EMBL/GenBank/DDBJ whole genome shotgun (WGS) entry which is preliminary data.</text>
</comment>
<feature type="compositionally biased region" description="Basic and acidic residues" evidence="2">
    <location>
        <begin position="326"/>
        <end position="341"/>
    </location>
</feature>
<organism evidence="4 5">
    <name type="scientific">Durusdinium trenchii</name>
    <dbReference type="NCBI Taxonomy" id="1381693"/>
    <lineage>
        <taxon>Eukaryota</taxon>
        <taxon>Sar</taxon>
        <taxon>Alveolata</taxon>
        <taxon>Dinophyceae</taxon>
        <taxon>Suessiales</taxon>
        <taxon>Symbiodiniaceae</taxon>
        <taxon>Durusdinium</taxon>
    </lineage>
</organism>
<dbReference type="EMBL" id="CAXAMM010013880">
    <property type="protein sequence ID" value="CAK9032419.1"/>
    <property type="molecule type" value="Genomic_DNA"/>
</dbReference>
<proteinExistence type="predicted"/>
<feature type="region of interest" description="Disordered" evidence="2">
    <location>
        <begin position="387"/>
        <end position="430"/>
    </location>
</feature>
<feature type="region of interest" description="Disordered" evidence="2">
    <location>
        <begin position="519"/>
        <end position="538"/>
    </location>
</feature>
<keyword evidence="1" id="KW-0175">Coiled coil</keyword>
<evidence type="ECO:0000313" key="5">
    <source>
        <dbReference type="Proteomes" id="UP001642464"/>
    </source>
</evidence>
<sequence length="812" mass="89924">MALPHHVTMAAPHAMQLSRLQGGCPVHPQGSPGTLHLHAMVPLPVPVGTQAMVGGKQIAMPPQPASLTRHLPPPDVVNAQKEQNYREVDEQLHQAQLLLEDQTRREKDFLRAQASQAKEVAAGRWDQHLRAQEISAEQDFQKSLAELHESARQMRLKLEEQANQLVVEYQARRTQEDINRHKHEVEMHHWEGRAVVGLPPASLSIILIHVCEPASCSTVACWSSLSPSFSNLFGGASLNAMQFLISCLLSILLANGLEEARHGPRLSNVEVRYDADHQIEEGRPKEHRHRQIPVTSKVQKSRAKSETEVNSKGSLTHRKPVRHSKKAPERKHTNRRMEARGQRVLPVTFFQEESEQGPFHRPDEMRIVRETGEMPMAGRDVAELHEKDDLDLDDLEDPAAEGEPEDSDDFTLPRRDEKKEELPAHSDDASVVELSTPSIVRREVERTVQRSGENVLVDWMAKRFGLDVHTKVAHGGRNMLLCCFILILVLAVLLGLMFLATVKADTVIKRASHAIVEPTGSELKEKKERVSRPEGPSKSLASLVEGSLGQCAVRKSKKDDKDPHNSDLGPSGGLRSCIEALPVSAAPHVEKLLPSAGGYDVTFSKPMSSRWLLRLEAVIQDPADTEPLQSPLTRRPCVLYTAHASRKVHGGMSVPLAFASQHMDFSVTLRGSPSVVIRVAGSEVNLFATKECEFAEVLPFPCAPDHWQDFVSVHLPGAGTGSSDNHALENELRAKGTAVEFHECCLKTGDTVTLVGELLRSANGELTLQPLSREVSWKRTSWERAGIGEEDILELLEARTHVLISDDPTLLS</sequence>
<evidence type="ECO:0000256" key="1">
    <source>
        <dbReference type="SAM" id="Coils"/>
    </source>
</evidence>
<feature type="compositionally biased region" description="Acidic residues" evidence="2">
    <location>
        <begin position="389"/>
        <end position="409"/>
    </location>
</feature>
<feature type="compositionally biased region" description="Basic and acidic residues" evidence="2">
    <location>
        <begin position="411"/>
        <end position="428"/>
    </location>
</feature>
<protein>
    <submittedName>
        <fullName evidence="4">Uncharacterized protein</fullName>
    </submittedName>
</protein>
<feature type="region of interest" description="Disordered" evidence="2">
    <location>
        <begin position="554"/>
        <end position="573"/>
    </location>
</feature>
<feature type="coiled-coil region" evidence="1">
    <location>
        <begin position="78"/>
        <end position="105"/>
    </location>
</feature>
<reference evidence="4 5" key="1">
    <citation type="submission" date="2024-02" db="EMBL/GenBank/DDBJ databases">
        <authorList>
            <person name="Chen Y."/>
            <person name="Shah S."/>
            <person name="Dougan E. K."/>
            <person name="Thang M."/>
            <person name="Chan C."/>
        </authorList>
    </citation>
    <scope>NUCLEOTIDE SEQUENCE [LARGE SCALE GENOMIC DNA]</scope>
</reference>
<feature type="compositionally biased region" description="Basic residues" evidence="2">
    <location>
        <begin position="315"/>
        <end position="325"/>
    </location>
</feature>
<dbReference type="Proteomes" id="UP001642464">
    <property type="component" value="Unassembled WGS sequence"/>
</dbReference>
<accession>A0ABP0L1B9</accession>
<keyword evidence="5" id="KW-1185">Reference proteome</keyword>
<keyword evidence="3" id="KW-0472">Membrane</keyword>
<feature type="transmembrane region" description="Helical" evidence="3">
    <location>
        <begin position="479"/>
        <end position="500"/>
    </location>
</feature>
<feature type="region of interest" description="Disordered" evidence="2">
    <location>
        <begin position="278"/>
        <end position="365"/>
    </location>
</feature>
<keyword evidence="3" id="KW-0812">Transmembrane</keyword>
<feature type="compositionally biased region" description="Basic and acidic residues" evidence="2">
    <location>
        <begin position="522"/>
        <end position="532"/>
    </location>
</feature>
<feature type="transmembrane region" description="Helical" evidence="3">
    <location>
        <begin position="232"/>
        <end position="257"/>
    </location>
</feature>
<evidence type="ECO:0000256" key="3">
    <source>
        <dbReference type="SAM" id="Phobius"/>
    </source>
</evidence>
<evidence type="ECO:0000313" key="4">
    <source>
        <dbReference type="EMBL" id="CAK9032419.1"/>
    </source>
</evidence>
<keyword evidence="3" id="KW-1133">Transmembrane helix</keyword>
<evidence type="ECO:0000256" key="2">
    <source>
        <dbReference type="SAM" id="MobiDB-lite"/>
    </source>
</evidence>
<name>A0ABP0L1B9_9DINO</name>
<gene>
    <name evidence="4" type="ORF">SCF082_LOCUS20066</name>
</gene>